<keyword evidence="1" id="KW-0328">Glycosyltransferase</keyword>
<name>A0A418KXF1_9ACTN</name>
<evidence type="ECO:0000256" key="1">
    <source>
        <dbReference type="ARBA" id="ARBA00022676"/>
    </source>
</evidence>
<comment type="caution">
    <text evidence="3">The sequence shown here is derived from an EMBL/GenBank/DDBJ whole genome shotgun (WGS) entry which is preliminary data.</text>
</comment>
<dbReference type="EMBL" id="QUAL01000006">
    <property type="protein sequence ID" value="RIQ37439.1"/>
    <property type="molecule type" value="Genomic_DNA"/>
</dbReference>
<evidence type="ECO:0000313" key="3">
    <source>
        <dbReference type="EMBL" id="RIQ37439.1"/>
    </source>
</evidence>
<keyword evidence="4" id="KW-1185">Reference proteome</keyword>
<accession>A0A418KXF1</accession>
<sequence length="110" mass="10865">AAAVASAAGLPPSAVLAGRLSLTGLAALVARARLVVSNDTGVAHLASAYGVPSVVLFGPTPPAAWGPPAHGPHVALWHGPAGDPHGRELDPALARIQPGEVLDAVATLLR</sequence>
<dbReference type="PANTHER" id="PTHR30160">
    <property type="entry name" value="TETRAACYLDISACCHARIDE 4'-KINASE-RELATED"/>
    <property type="match status" value="1"/>
</dbReference>
<evidence type="ECO:0000313" key="4">
    <source>
        <dbReference type="Proteomes" id="UP000284057"/>
    </source>
</evidence>
<dbReference type="InterPro" id="IPR051199">
    <property type="entry name" value="LPS_LOS_Heptosyltrfase"/>
</dbReference>
<dbReference type="Proteomes" id="UP000284057">
    <property type="component" value="Unassembled WGS sequence"/>
</dbReference>
<dbReference type="Pfam" id="PF01075">
    <property type="entry name" value="Glyco_transf_9"/>
    <property type="match status" value="1"/>
</dbReference>
<gene>
    <name evidence="3" type="ORF">DY240_00650</name>
</gene>
<dbReference type="InterPro" id="IPR002201">
    <property type="entry name" value="Glyco_trans_9"/>
</dbReference>
<dbReference type="GO" id="GO:0009244">
    <property type="term" value="P:lipopolysaccharide core region biosynthetic process"/>
    <property type="evidence" value="ECO:0007669"/>
    <property type="project" value="TreeGrafter"/>
</dbReference>
<dbReference type="GO" id="GO:0005829">
    <property type="term" value="C:cytosol"/>
    <property type="evidence" value="ECO:0007669"/>
    <property type="project" value="TreeGrafter"/>
</dbReference>
<proteinExistence type="predicted"/>
<organism evidence="3 4">
    <name type="scientific">Jiangella rhizosphaerae</name>
    <dbReference type="NCBI Taxonomy" id="2293569"/>
    <lineage>
        <taxon>Bacteria</taxon>
        <taxon>Bacillati</taxon>
        <taxon>Actinomycetota</taxon>
        <taxon>Actinomycetes</taxon>
        <taxon>Jiangellales</taxon>
        <taxon>Jiangellaceae</taxon>
        <taxon>Jiangella</taxon>
    </lineage>
</organism>
<reference evidence="3 4" key="1">
    <citation type="submission" date="2018-09" db="EMBL/GenBank/DDBJ databases">
        <title>Isolation, diversity and antifungal activity of actinobacteria from wheat.</title>
        <authorList>
            <person name="Han C."/>
        </authorList>
    </citation>
    <scope>NUCLEOTIDE SEQUENCE [LARGE SCALE GENOMIC DNA]</scope>
    <source>
        <strain evidence="3 4">NEAU-YY265</strain>
    </source>
</reference>
<dbReference type="AlphaFoldDB" id="A0A418KXF1"/>
<dbReference type="RefSeq" id="WP_147375150.1">
    <property type="nucleotide sequence ID" value="NZ_QUAL01000006.1"/>
</dbReference>
<feature type="non-terminal residue" evidence="3">
    <location>
        <position position="1"/>
    </location>
</feature>
<dbReference type="SUPFAM" id="SSF53756">
    <property type="entry name" value="UDP-Glycosyltransferase/glycogen phosphorylase"/>
    <property type="match status" value="1"/>
</dbReference>
<dbReference type="Gene3D" id="3.40.50.2000">
    <property type="entry name" value="Glycogen Phosphorylase B"/>
    <property type="match status" value="1"/>
</dbReference>
<keyword evidence="2 3" id="KW-0808">Transferase</keyword>
<dbReference type="GO" id="GO:0008713">
    <property type="term" value="F:ADP-heptose-lipopolysaccharide heptosyltransferase activity"/>
    <property type="evidence" value="ECO:0007669"/>
    <property type="project" value="TreeGrafter"/>
</dbReference>
<dbReference type="PANTHER" id="PTHR30160:SF1">
    <property type="entry name" value="LIPOPOLYSACCHARIDE 1,2-N-ACETYLGLUCOSAMINETRANSFERASE-RELATED"/>
    <property type="match status" value="1"/>
</dbReference>
<evidence type="ECO:0000256" key="2">
    <source>
        <dbReference type="ARBA" id="ARBA00022679"/>
    </source>
</evidence>
<protein>
    <submittedName>
        <fullName evidence="3">Glycosyltransferase family 9 protein</fullName>
    </submittedName>
</protein>